<reference evidence="3" key="1">
    <citation type="journal article" date="2019" name="Int. J. Syst. Evol. Microbiol.">
        <title>The Global Catalogue of Microorganisms (GCM) 10K type strain sequencing project: providing services to taxonomists for standard genome sequencing and annotation.</title>
        <authorList>
            <consortium name="The Broad Institute Genomics Platform"/>
            <consortium name="The Broad Institute Genome Sequencing Center for Infectious Disease"/>
            <person name="Wu L."/>
            <person name="Ma J."/>
        </authorList>
    </citation>
    <scope>NUCLEOTIDE SEQUENCE [LARGE SCALE GENOMIC DNA]</scope>
    <source>
        <strain evidence="3">CGMCC 1.12966</strain>
    </source>
</reference>
<sequence length="59" mass="6518">MLALLFNTYLLGLGAGIFAAVVMLMAVGGLCVLFFPFRYIGIRGFATLFMLFFVLEMIC</sequence>
<feature type="transmembrane region" description="Helical" evidence="1">
    <location>
        <begin position="6"/>
        <end position="33"/>
    </location>
</feature>
<accession>A0ABQ3HX21</accession>
<keyword evidence="1" id="KW-0812">Transmembrane</keyword>
<evidence type="ECO:0000313" key="3">
    <source>
        <dbReference type="Proteomes" id="UP000620550"/>
    </source>
</evidence>
<feature type="transmembrane region" description="Helical" evidence="1">
    <location>
        <begin position="40"/>
        <end position="58"/>
    </location>
</feature>
<evidence type="ECO:0000313" key="2">
    <source>
        <dbReference type="EMBL" id="GHE33026.1"/>
    </source>
</evidence>
<keyword evidence="3" id="KW-1185">Reference proteome</keyword>
<keyword evidence="1" id="KW-0472">Membrane</keyword>
<protein>
    <submittedName>
        <fullName evidence="2">Uncharacterized protein</fullName>
    </submittedName>
</protein>
<keyword evidence="1" id="KW-1133">Transmembrane helix</keyword>
<name>A0ABQ3HX21_9SPHI</name>
<organism evidence="2 3">
    <name type="scientific">Sphingobacterium griseoflavum</name>
    <dbReference type="NCBI Taxonomy" id="1474952"/>
    <lineage>
        <taxon>Bacteria</taxon>
        <taxon>Pseudomonadati</taxon>
        <taxon>Bacteroidota</taxon>
        <taxon>Sphingobacteriia</taxon>
        <taxon>Sphingobacteriales</taxon>
        <taxon>Sphingobacteriaceae</taxon>
        <taxon>Sphingobacterium</taxon>
    </lineage>
</organism>
<gene>
    <name evidence="2" type="ORF">GCM10017764_15080</name>
</gene>
<comment type="caution">
    <text evidence="2">The sequence shown here is derived from an EMBL/GenBank/DDBJ whole genome shotgun (WGS) entry which is preliminary data.</text>
</comment>
<proteinExistence type="predicted"/>
<evidence type="ECO:0000256" key="1">
    <source>
        <dbReference type="SAM" id="Phobius"/>
    </source>
</evidence>
<dbReference type="EMBL" id="BNAF01000005">
    <property type="protein sequence ID" value="GHE33026.1"/>
    <property type="molecule type" value="Genomic_DNA"/>
</dbReference>
<dbReference type="Proteomes" id="UP000620550">
    <property type="component" value="Unassembled WGS sequence"/>
</dbReference>